<dbReference type="AlphaFoldDB" id="A0A6M3LNU7"/>
<gene>
    <name evidence="1" type="ORF">MM415B03737_0002</name>
</gene>
<evidence type="ECO:0000313" key="1">
    <source>
        <dbReference type="EMBL" id="QJA94791.1"/>
    </source>
</evidence>
<protein>
    <submittedName>
        <fullName evidence="1">Uncharacterized protein</fullName>
    </submittedName>
</protein>
<accession>A0A6M3LNU7</accession>
<proteinExistence type="predicted"/>
<organism evidence="1">
    <name type="scientific">viral metagenome</name>
    <dbReference type="NCBI Taxonomy" id="1070528"/>
    <lineage>
        <taxon>unclassified sequences</taxon>
        <taxon>metagenomes</taxon>
        <taxon>organismal metagenomes</taxon>
    </lineage>
</organism>
<name>A0A6M3LNU7_9ZZZZ</name>
<reference evidence="1" key="1">
    <citation type="submission" date="2020-03" db="EMBL/GenBank/DDBJ databases">
        <title>The deep terrestrial virosphere.</title>
        <authorList>
            <person name="Holmfeldt K."/>
            <person name="Nilsson E."/>
            <person name="Simone D."/>
            <person name="Lopez-Fernandez M."/>
            <person name="Wu X."/>
            <person name="de Brujin I."/>
            <person name="Lundin D."/>
            <person name="Andersson A."/>
            <person name="Bertilsson S."/>
            <person name="Dopson M."/>
        </authorList>
    </citation>
    <scope>NUCLEOTIDE SEQUENCE</scope>
    <source>
        <strain evidence="1">MM415B03737</strain>
    </source>
</reference>
<dbReference type="EMBL" id="MT143261">
    <property type="protein sequence ID" value="QJA94791.1"/>
    <property type="molecule type" value="Genomic_DNA"/>
</dbReference>
<sequence length="210" mass="23411">MNLSKLKNIVAGKLNKIGSDYTSNEDTFKAVIAKANVSYDQPTQEFTLLAGYNASINAGYLIEGQGDYFIPTKIDKPITSGGNEQYIRGYLKQANASIDISTYIDPVNASKDVWGDPTGTDGTDWGWVIQKTSVWVNFEKMELRPSNESIGQIENAEYLVSIPWSVNASFTPIAECRLTDRNSKTWKVLDIDDKSYINQAYLLRVSTDAR</sequence>